<organism evidence="1 2">
    <name type="scientific">Candidatus Ryanbacteria bacterium RIFCSPLOWO2_02_FULL_45_11c</name>
    <dbReference type="NCBI Taxonomy" id="1802128"/>
    <lineage>
        <taxon>Bacteria</taxon>
        <taxon>Candidatus Ryaniibacteriota</taxon>
    </lineage>
</organism>
<dbReference type="EMBL" id="MHNY01000001">
    <property type="protein sequence ID" value="OGZ56909.1"/>
    <property type="molecule type" value="Genomic_DNA"/>
</dbReference>
<protein>
    <submittedName>
        <fullName evidence="1">Uncharacterized protein</fullName>
    </submittedName>
</protein>
<proteinExistence type="predicted"/>
<gene>
    <name evidence="1" type="ORF">A3H64_03350</name>
</gene>
<sequence length="65" mass="7835">MPTLTIIQKPESRKVHIEIDLDQWERLADILGFYRPKFLKTLRQSLKESKEGRVRKIESLRELEK</sequence>
<comment type="caution">
    <text evidence="1">The sequence shown here is derived from an EMBL/GenBank/DDBJ whole genome shotgun (WGS) entry which is preliminary data.</text>
</comment>
<name>A0A1G2H3H8_9BACT</name>
<evidence type="ECO:0000313" key="1">
    <source>
        <dbReference type="EMBL" id="OGZ56909.1"/>
    </source>
</evidence>
<evidence type="ECO:0000313" key="2">
    <source>
        <dbReference type="Proteomes" id="UP000178186"/>
    </source>
</evidence>
<dbReference type="Proteomes" id="UP000178186">
    <property type="component" value="Unassembled WGS sequence"/>
</dbReference>
<accession>A0A1G2H3H8</accession>
<dbReference type="AlphaFoldDB" id="A0A1G2H3H8"/>
<reference evidence="1 2" key="1">
    <citation type="journal article" date="2016" name="Nat. Commun.">
        <title>Thousands of microbial genomes shed light on interconnected biogeochemical processes in an aquifer system.</title>
        <authorList>
            <person name="Anantharaman K."/>
            <person name="Brown C.T."/>
            <person name="Hug L.A."/>
            <person name="Sharon I."/>
            <person name="Castelle C.J."/>
            <person name="Probst A.J."/>
            <person name="Thomas B.C."/>
            <person name="Singh A."/>
            <person name="Wilkins M.J."/>
            <person name="Karaoz U."/>
            <person name="Brodie E.L."/>
            <person name="Williams K.H."/>
            <person name="Hubbard S.S."/>
            <person name="Banfield J.F."/>
        </authorList>
    </citation>
    <scope>NUCLEOTIDE SEQUENCE [LARGE SCALE GENOMIC DNA]</scope>
</reference>